<reference evidence="3" key="1">
    <citation type="submission" date="2019-03" db="EMBL/GenBank/DDBJ databases">
        <title>Single cell metagenomics reveals metabolic interactions within the superorganism composed of flagellate Streblomastix strix and complex community of Bacteroidetes bacteria on its surface.</title>
        <authorList>
            <person name="Treitli S.C."/>
            <person name="Kolisko M."/>
            <person name="Husnik F."/>
            <person name="Keeling P."/>
            <person name="Hampl V."/>
        </authorList>
    </citation>
    <scope>NUCLEOTIDE SEQUENCE</scope>
    <source>
        <strain evidence="3">STM</strain>
    </source>
</reference>
<feature type="domain" description="Diadenylate cyclase CdaA N-terminal" evidence="2">
    <location>
        <begin position="1"/>
        <end position="81"/>
    </location>
</feature>
<dbReference type="PANTHER" id="PTHR34185:SF1">
    <property type="entry name" value="DIADENYLATE CYCLASE"/>
    <property type="match status" value="1"/>
</dbReference>
<organism evidence="3">
    <name type="scientific">termite gut metagenome</name>
    <dbReference type="NCBI Taxonomy" id="433724"/>
    <lineage>
        <taxon>unclassified sequences</taxon>
        <taxon>metagenomes</taxon>
        <taxon>organismal metagenomes</taxon>
    </lineage>
</organism>
<feature type="transmembrane region" description="Helical" evidence="1">
    <location>
        <begin position="31"/>
        <end position="49"/>
    </location>
</feature>
<dbReference type="PANTHER" id="PTHR34185">
    <property type="entry name" value="DIADENYLATE CYCLASE"/>
    <property type="match status" value="1"/>
</dbReference>
<keyword evidence="1" id="KW-0812">Transmembrane</keyword>
<sequence length="93" mass="10888">MFFNFSLKDVLDILLVAFLLYYTYKLMKHSGSLNIFIGIMIFILIWLFVSQILEMRLLGSIFDKLISVGGLVLIILFQDEIRHDVEVPTLWEC</sequence>
<evidence type="ECO:0000259" key="2">
    <source>
        <dbReference type="Pfam" id="PF19293"/>
    </source>
</evidence>
<protein>
    <recommendedName>
        <fullName evidence="2">Diadenylate cyclase CdaA N-terminal domain-containing protein</fullName>
    </recommendedName>
</protein>
<dbReference type="GO" id="GO:0004016">
    <property type="term" value="F:adenylate cyclase activity"/>
    <property type="evidence" value="ECO:0007669"/>
    <property type="project" value="TreeGrafter"/>
</dbReference>
<comment type="caution">
    <text evidence="3">The sequence shown here is derived from an EMBL/GenBank/DDBJ whole genome shotgun (WGS) entry which is preliminary data.</text>
</comment>
<evidence type="ECO:0000256" key="1">
    <source>
        <dbReference type="SAM" id="Phobius"/>
    </source>
</evidence>
<keyword evidence="1" id="KW-0472">Membrane</keyword>
<dbReference type="InterPro" id="IPR036888">
    <property type="entry name" value="DNA_integrity_DisA_N_sf"/>
</dbReference>
<evidence type="ECO:0000313" key="3">
    <source>
        <dbReference type="EMBL" id="KAA6337617.1"/>
    </source>
</evidence>
<name>A0A5J4RUE4_9ZZZZ</name>
<accession>A0A5J4RUE4</accession>
<dbReference type="SUPFAM" id="SSF143597">
    <property type="entry name" value="YojJ-like"/>
    <property type="match status" value="1"/>
</dbReference>
<gene>
    <name evidence="3" type="ORF">EZS27_014316</name>
</gene>
<dbReference type="EMBL" id="SNRY01000684">
    <property type="protein sequence ID" value="KAA6337617.1"/>
    <property type="molecule type" value="Genomic_DNA"/>
</dbReference>
<dbReference type="InterPro" id="IPR050338">
    <property type="entry name" value="DisA"/>
</dbReference>
<dbReference type="Pfam" id="PF19293">
    <property type="entry name" value="CdaA_N"/>
    <property type="match status" value="1"/>
</dbReference>
<dbReference type="InterPro" id="IPR045585">
    <property type="entry name" value="CdaA_N"/>
</dbReference>
<keyword evidence="1" id="KW-1133">Transmembrane helix</keyword>
<proteinExistence type="predicted"/>
<dbReference type="AlphaFoldDB" id="A0A5J4RUE4"/>
<feature type="transmembrane region" description="Helical" evidence="1">
    <location>
        <begin position="6"/>
        <end position="24"/>
    </location>
</feature>